<evidence type="ECO:0000256" key="2">
    <source>
        <dbReference type="ARBA" id="ARBA00022723"/>
    </source>
</evidence>
<dbReference type="Gene3D" id="3.30.70.20">
    <property type="match status" value="2"/>
</dbReference>
<dbReference type="GO" id="GO:0051539">
    <property type="term" value="F:4 iron, 4 sulfur cluster binding"/>
    <property type="evidence" value="ECO:0007669"/>
    <property type="project" value="UniProtKB-KW"/>
</dbReference>
<evidence type="ECO:0000259" key="5">
    <source>
        <dbReference type="PROSITE" id="PS51379"/>
    </source>
</evidence>
<keyword evidence="2" id="KW-0479">Metal-binding</keyword>
<dbReference type="EMBL" id="AP028654">
    <property type="protein sequence ID" value="BEP29585.1"/>
    <property type="molecule type" value="Genomic_DNA"/>
</dbReference>
<protein>
    <submittedName>
        <fullName evidence="6">4Fe-4S binding protein</fullName>
    </submittedName>
</protein>
<dbReference type="PANTHER" id="PTHR43687:SF1">
    <property type="entry name" value="FERREDOXIN III"/>
    <property type="match status" value="1"/>
</dbReference>
<keyword evidence="4" id="KW-0411">Iron-sulfur</keyword>
<feature type="domain" description="4Fe-4S ferredoxin-type" evidence="5">
    <location>
        <begin position="29"/>
        <end position="56"/>
    </location>
</feature>
<name>A0AAU9EWV4_9FIRM</name>
<gene>
    <name evidence="6" type="ORF">HLPR_19160</name>
</gene>
<evidence type="ECO:0000313" key="6">
    <source>
        <dbReference type="EMBL" id="BEP29585.1"/>
    </source>
</evidence>
<keyword evidence="7" id="KW-1185">Reference proteome</keyword>
<dbReference type="InterPro" id="IPR050572">
    <property type="entry name" value="Fe-S_Ferredoxin"/>
</dbReference>
<accession>A0AAU9EWV4</accession>
<evidence type="ECO:0000256" key="3">
    <source>
        <dbReference type="ARBA" id="ARBA00023004"/>
    </source>
</evidence>
<reference evidence="6 7" key="1">
    <citation type="submission" date="2023-08" db="EMBL/GenBank/DDBJ databases">
        <title>Helicovermis profunda gen. nov., sp. nov., a novel mesophilic, fermentative bacterium within the Bacillota from a deep-sea hydrothermal vent chimney.</title>
        <authorList>
            <person name="Miyazaki U."/>
            <person name="Mizutani D."/>
            <person name="Hashimoto Y."/>
            <person name="Tame A."/>
            <person name="Sawayama S."/>
            <person name="Miyazaki J."/>
            <person name="Takai K."/>
            <person name="Nakagawa S."/>
        </authorList>
    </citation>
    <scope>NUCLEOTIDE SEQUENCE [LARGE SCALE GENOMIC DNA]</scope>
    <source>
        <strain evidence="6 7">S502</strain>
    </source>
</reference>
<proteinExistence type="predicted"/>
<dbReference type="GO" id="GO:0046872">
    <property type="term" value="F:metal ion binding"/>
    <property type="evidence" value="ECO:0007669"/>
    <property type="project" value="UniProtKB-KW"/>
</dbReference>
<dbReference type="KEGG" id="hprf:HLPR_19160"/>
<evidence type="ECO:0000256" key="4">
    <source>
        <dbReference type="ARBA" id="ARBA00023014"/>
    </source>
</evidence>
<sequence>MKFVIDNTKCANCDLCIDSCPVFAIERRTNIIIDETRCIGCRMCVLVCKSNAIKIR</sequence>
<dbReference type="RefSeq" id="WP_338535212.1">
    <property type="nucleotide sequence ID" value="NZ_AP028654.1"/>
</dbReference>
<dbReference type="PROSITE" id="PS00198">
    <property type="entry name" value="4FE4S_FER_1"/>
    <property type="match status" value="1"/>
</dbReference>
<feature type="domain" description="4Fe-4S ferredoxin-type" evidence="5">
    <location>
        <begin position="1"/>
        <end position="26"/>
    </location>
</feature>
<dbReference type="AlphaFoldDB" id="A0AAU9EWV4"/>
<organism evidence="6 7">
    <name type="scientific">Helicovermis profundi</name>
    <dbReference type="NCBI Taxonomy" id="3065157"/>
    <lineage>
        <taxon>Bacteria</taxon>
        <taxon>Bacillati</taxon>
        <taxon>Bacillota</taxon>
        <taxon>Clostridia</taxon>
        <taxon>Helicovermis</taxon>
    </lineage>
</organism>
<dbReference type="InterPro" id="IPR017896">
    <property type="entry name" value="4Fe4S_Fe-S-bd"/>
</dbReference>
<dbReference type="Proteomes" id="UP001321786">
    <property type="component" value="Chromosome"/>
</dbReference>
<dbReference type="InterPro" id="IPR017900">
    <property type="entry name" value="4Fe4S_Fe_S_CS"/>
</dbReference>
<dbReference type="SUPFAM" id="SSF54862">
    <property type="entry name" value="4Fe-4S ferredoxins"/>
    <property type="match status" value="1"/>
</dbReference>
<dbReference type="Pfam" id="PF00037">
    <property type="entry name" value="Fer4"/>
    <property type="match status" value="2"/>
</dbReference>
<evidence type="ECO:0000256" key="1">
    <source>
        <dbReference type="ARBA" id="ARBA00022485"/>
    </source>
</evidence>
<keyword evidence="1" id="KW-0004">4Fe-4S</keyword>
<evidence type="ECO:0000313" key="7">
    <source>
        <dbReference type="Proteomes" id="UP001321786"/>
    </source>
</evidence>
<dbReference type="PANTHER" id="PTHR43687">
    <property type="entry name" value="ADENYLYLSULFATE REDUCTASE, BETA SUBUNIT"/>
    <property type="match status" value="1"/>
</dbReference>
<keyword evidence="3" id="KW-0408">Iron</keyword>
<dbReference type="PROSITE" id="PS51379">
    <property type="entry name" value="4FE4S_FER_2"/>
    <property type="match status" value="2"/>
</dbReference>